<evidence type="ECO:0000313" key="1">
    <source>
        <dbReference type="EMBL" id="CEM53747.1"/>
    </source>
</evidence>
<sequence length="374" mass="41235">MADQKIQAADLPKRYIAMPKETTFLEACCHNDNWKPGVVLVPVTAEFHPEVTGLYEADLKTERVTKLCPLPATGLFFGCKVTDEGVCYVCVGNERRVVAVDLSSSVPSAVEVAKFPGEFEPNDVAVDVANNRLLICCNDMPYDVMTTKGQILNSLKSSAKQSGTIFSVPLLHSSVPLGSEGMQVFASGFKVLAGSVCVPADGALWVSELNNLARVPLDGSKWERFLPFDKTLLADNMEVIGDEVVAFPYYRQVSRLEAVILTSTPLSRMAYGLASCCNYCVINKVIQEDKETELRVKEKEIDPEVGRTAPDVFEDVCFGFYNIKTKEMKSVRVDVAHKGFDGHCTHMERVKSDLVFINYLKHEILVVDAASILC</sequence>
<dbReference type="AlphaFoldDB" id="A0A0G4I9E5"/>
<protein>
    <recommendedName>
        <fullName evidence="2">SMP-30/Gluconolactonase/LRE-like region domain-containing protein</fullName>
    </recommendedName>
</protein>
<evidence type="ECO:0008006" key="2">
    <source>
        <dbReference type="Google" id="ProtNLM"/>
    </source>
</evidence>
<gene>
    <name evidence="1" type="ORF">Cvel_12212</name>
</gene>
<name>A0A0G4I9E5_9ALVE</name>
<proteinExistence type="predicted"/>
<dbReference type="SUPFAM" id="SSF101898">
    <property type="entry name" value="NHL repeat"/>
    <property type="match status" value="1"/>
</dbReference>
<organism evidence="1">
    <name type="scientific">Chromera velia CCMP2878</name>
    <dbReference type="NCBI Taxonomy" id="1169474"/>
    <lineage>
        <taxon>Eukaryota</taxon>
        <taxon>Sar</taxon>
        <taxon>Alveolata</taxon>
        <taxon>Colpodellida</taxon>
        <taxon>Chromeraceae</taxon>
        <taxon>Chromera</taxon>
    </lineage>
</organism>
<dbReference type="EMBL" id="CDMZ01005722">
    <property type="protein sequence ID" value="CEM53747.1"/>
    <property type="molecule type" value="Genomic_DNA"/>
</dbReference>
<accession>A0A0G4I9E5</accession>
<reference evidence="1" key="1">
    <citation type="submission" date="2014-11" db="EMBL/GenBank/DDBJ databases">
        <authorList>
            <person name="Otto D Thomas"/>
            <person name="Naeem Raeece"/>
        </authorList>
    </citation>
    <scope>NUCLEOTIDE SEQUENCE</scope>
</reference>
<dbReference type="VEuPathDB" id="CryptoDB:Cvel_12212"/>